<sequence length="90" mass="10484">MTGYDLRLWRIGLGWSRERAAEELGVSLRTWKDYENAPRVKRTVELATVALSVHDMLPRFQDRQVSKQRMTDMLKAVTADVLPRRPQTTL</sequence>
<dbReference type="EMBL" id="VOUQ01000015">
    <property type="protein sequence ID" value="TXE28294.1"/>
    <property type="molecule type" value="Genomic_DNA"/>
</dbReference>
<dbReference type="InterPro" id="IPR001387">
    <property type="entry name" value="Cro/C1-type_HTH"/>
</dbReference>
<organism evidence="1 2">
    <name type="scientific">Serratia marcescens</name>
    <dbReference type="NCBI Taxonomy" id="615"/>
    <lineage>
        <taxon>Bacteria</taxon>
        <taxon>Pseudomonadati</taxon>
        <taxon>Pseudomonadota</taxon>
        <taxon>Gammaproteobacteria</taxon>
        <taxon>Enterobacterales</taxon>
        <taxon>Yersiniaceae</taxon>
        <taxon>Serratia</taxon>
    </lineage>
</organism>
<protein>
    <submittedName>
        <fullName evidence="1">Helix-turn-helix transcriptional regulator</fullName>
    </submittedName>
</protein>
<dbReference type="GO" id="GO:0003677">
    <property type="term" value="F:DNA binding"/>
    <property type="evidence" value="ECO:0007669"/>
    <property type="project" value="InterPro"/>
</dbReference>
<dbReference type="RefSeq" id="WP_147882523.1">
    <property type="nucleotide sequence ID" value="NZ_VOUQ01000015.1"/>
</dbReference>
<dbReference type="Gene3D" id="1.10.260.40">
    <property type="entry name" value="lambda repressor-like DNA-binding domains"/>
    <property type="match status" value="1"/>
</dbReference>
<accession>A0A5C7BZ97</accession>
<comment type="caution">
    <text evidence="1">The sequence shown here is derived from an EMBL/GenBank/DDBJ whole genome shotgun (WGS) entry which is preliminary data.</text>
</comment>
<dbReference type="AlphaFoldDB" id="A0A5C7BZ97"/>
<name>A0A5C7BZ97_SERMA</name>
<dbReference type="CDD" id="cd00093">
    <property type="entry name" value="HTH_XRE"/>
    <property type="match status" value="1"/>
</dbReference>
<dbReference type="SUPFAM" id="SSF47413">
    <property type="entry name" value="lambda repressor-like DNA-binding domains"/>
    <property type="match status" value="1"/>
</dbReference>
<reference evidence="1 2" key="1">
    <citation type="submission" date="2019-07" db="EMBL/GenBank/DDBJ databases">
        <title>Serratia strains were isolated from fresh produce.</title>
        <authorList>
            <person name="Cho G.-S."/>
            <person name="Stein M."/>
            <person name="Lee W."/>
            <person name="Suh S.H."/>
            <person name="Franz C.M.A.P."/>
        </authorList>
    </citation>
    <scope>NUCLEOTIDE SEQUENCE [LARGE SCALE GENOMIC DNA]</scope>
    <source>
        <strain evidence="1 2">S16</strain>
    </source>
</reference>
<proteinExistence type="predicted"/>
<evidence type="ECO:0000313" key="2">
    <source>
        <dbReference type="Proteomes" id="UP000321126"/>
    </source>
</evidence>
<gene>
    <name evidence="1" type="ORF">FOT62_21215</name>
</gene>
<evidence type="ECO:0000313" key="1">
    <source>
        <dbReference type="EMBL" id="TXE28294.1"/>
    </source>
</evidence>
<dbReference type="Proteomes" id="UP000321126">
    <property type="component" value="Unassembled WGS sequence"/>
</dbReference>
<dbReference type="InterPro" id="IPR010982">
    <property type="entry name" value="Lambda_DNA-bd_dom_sf"/>
</dbReference>